<evidence type="ECO:0000259" key="1">
    <source>
        <dbReference type="Pfam" id="PF02558"/>
    </source>
</evidence>
<dbReference type="Proteomes" id="UP000092583">
    <property type="component" value="Unassembled WGS sequence"/>
</dbReference>
<reference evidence="4" key="2">
    <citation type="submission" date="2013-12" db="EMBL/GenBank/DDBJ databases">
        <title>Evolution of pathogenesis and genome organization in the Tremellales.</title>
        <authorList>
            <person name="Cuomo C."/>
            <person name="Litvintseva A."/>
            <person name="Heitman J."/>
            <person name="Chen Y."/>
            <person name="Sun S."/>
            <person name="Springer D."/>
            <person name="Dromer F."/>
            <person name="Young S."/>
            <person name="Zeng Q."/>
            <person name="Chapman S."/>
            <person name="Gujja S."/>
            <person name="Saif S."/>
            <person name="Birren B."/>
        </authorList>
    </citation>
    <scope>NUCLEOTIDE SEQUENCE [LARGE SCALE GENOMIC DNA]</scope>
    <source>
        <strain evidence="4">CBS 10435</strain>
    </source>
</reference>
<sequence length="382" mass="42330">MTNAATINGANSSEPVDILLIGLGSIGSVYAYLLERSGKARVTAVARSNYTLYTTTGVTLHTDRFGIVEGWKPYRVVRSQAEALADEKRYAICVVCTKCLPDVLPNSELLKDAIESGQIGSWNLVQNGLGIEEDLYQAVKHLGTPVMSSPAWIGIVTEGSLVRWRGKDTLVTGLYPPLPPKDKHAEGEARIFTEREKDALKLWVDLLTAGEGYVHPTDHIDSIRFLKNVWNCAWAVVTGLIRHTALQFSYLGPTEEKYIKDYFMEIVDIGFKTGLLYEGMIQYPAGDVMGDAQSVVNRAWTVLTGTARERGVGHKYSLLIDVEQNRPFEVEVIVGSVLNIAKKNNLVTPRLEFAYAMLKALQLEIIRDNDRKKVQKADEVGA</sequence>
<feature type="domain" description="Ketopantoate reductase C-terminal" evidence="2">
    <location>
        <begin position="220"/>
        <end position="362"/>
    </location>
</feature>
<dbReference type="InterPro" id="IPR013752">
    <property type="entry name" value="KPA_reductase"/>
</dbReference>
<dbReference type="InterPro" id="IPR013332">
    <property type="entry name" value="KPR_N"/>
</dbReference>
<gene>
    <name evidence="3" type="ORF">L486_06939</name>
</gene>
<dbReference type="Gene3D" id="1.10.1040.10">
    <property type="entry name" value="N-(1-d-carboxylethyl)-l-norvaline Dehydrogenase, domain 2"/>
    <property type="match status" value="1"/>
</dbReference>
<dbReference type="InterPro" id="IPR008927">
    <property type="entry name" value="6-PGluconate_DH-like_C_sf"/>
</dbReference>
<dbReference type="PANTHER" id="PTHR21708">
    <property type="entry name" value="PROBABLE 2-DEHYDROPANTOATE 2-REDUCTASE"/>
    <property type="match status" value="1"/>
</dbReference>
<dbReference type="EMBL" id="KI669466">
    <property type="protein sequence ID" value="OCF55456.1"/>
    <property type="molecule type" value="Genomic_DNA"/>
</dbReference>
<accession>A0A1B9IIK5</accession>
<dbReference type="Pfam" id="PF08546">
    <property type="entry name" value="ApbA_C"/>
    <property type="match status" value="1"/>
</dbReference>
<reference evidence="3 4" key="1">
    <citation type="submission" date="2013-07" db="EMBL/GenBank/DDBJ databases">
        <title>The Genome Sequence of Kwoniella mangroviensis CBS10435.</title>
        <authorList>
            <consortium name="The Broad Institute Genome Sequencing Platform"/>
            <person name="Cuomo C."/>
            <person name="Litvintseva A."/>
            <person name="Chen Y."/>
            <person name="Heitman J."/>
            <person name="Sun S."/>
            <person name="Springer D."/>
            <person name="Dromer F."/>
            <person name="Young S.K."/>
            <person name="Zeng Q."/>
            <person name="Gargeya S."/>
            <person name="Fitzgerald M."/>
            <person name="Abouelleil A."/>
            <person name="Alvarado L."/>
            <person name="Berlin A.M."/>
            <person name="Chapman S.B."/>
            <person name="Dewar J."/>
            <person name="Goldberg J."/>
            <person name="Griggs A."/>
            <person name="Gujja S."/>
            <person name="Hansen M."/>
            <person name="Howarth C."/>
            <person name="Imamovic A."/>
            <person name="Larimer J."/>
            <person name="McCowan C."/>
            <person name="Murphy C."/>
            <person name="Pearson M."/>
            <person name="Priest M."/>
            <person name="Roberts A."/>
            <person name="Saif S."/>
            <person name="Shea T."/>
            <person name="Sykes S."/>
            <person name="Wortman J."/>
            <person name="Nusbaum C."/>
            <person name="Birren B."/>
        </authorList>
    </citation>
    <scope>NUCLEOTIDE SEQUENCE [LARGE SCALE GENOMIC DNA]</scope>
    <source>
        <strain evidence="3 4">CBS 10435</strain>
    </source>
</reference>
<name>A0A1B9IIK5_9TREE</name>
<dbReference type="Pfam" id="PF02558">
    <property type="entry name" value="ApbA"/>
    <property type="match status" value="1"/>
</dbReference>
<dbReference type="GO" id="GO:0005737">
    <property type="term" value="C:cytoplasm"/>
    <property type="evidence" value="ECO:0007669"/>
    <property type="project" value="TreeGrafter"/>
</dbReference>
<feature type="domain" description="Ketopantoate reductase N-terminal" evidence="1">
    <location>
        <begin position="18"/>
        <end position="174"/>
    </location>
</feature>
<dbReference type="AlphaFoldDB" id="A0A1B9IIK5"/>
<evidence type="ECO:0000313" key="3">
    <source>
        <dbReference type="EMBL" id="OCF55456.1"/>
    </source>
</evidence>
<dbReference type="InterPro" id="IPR051402">
    <property type="entry name" value="KPR-Related"/>
</dbReference>
<organism evidence="3 4">
    <name type="scientific">Kwoniella mangroviensis CBS 10435</name>
    <dbReference type="NCBI Taxonomy" id="1331196"/>
    <lineage>
        <taxon>Eukaryota</taxon>
        <taxon>Fungi</taxon>
        <taxon>Dikarya</taxon>
        <taxon>Basidiomycota</taxon>
        <taxon>Agaricomycotina</taxon>
        <taxon>Tremellomycetes</taxon>
        <taxon>Tremellales</taxon>
        <taxon>Cryptococcaceae</taxon>
        <taxon>Kwoniella</taxon>
    </lineage>
</organism>
<keyword evidence="4" id="KW-1185">Reference proteome</keyword>
<evidence type="ECO:0008006" key="5">
    <source>
        <dbReference type="Google" id="ProtNLM"/>
    </source>
</evidence>
<dbReference type="Gene3D" id="3.40.50.720">
    <property type="entry name" value="NAD(P)-binding Rossmann-like Domain"/>
    <property type="match status" value="1"/>
</dbReference>
<dbReference type="SUPFAM" id="SSF48179">
    <property type="entry name" value="6-phosphogluconate dehydrogenase C-terminal domain-like"/>
    <property type="match status" value="1"/>
</dbReference>
<evidence type="ECO:0000313" key="4">
    <source>
        <dbReference type="Proteomes" id="UP000092583"/>
    </source>
</evidence>
<dbReference type="OrthoDB" id="3609at2759"/>
<evidence type="ECO:0000259" key="2">
    <source>
        <dbReference type="Pfam" id="PF08546"/>
    </source>
</evidence>
<proteinExistence type="predicted"/>
<dbReference type="PANTHER" id="PTHR21708:SF43">
    <property type="entry name" value="KETOPANTOATE REDUCTASE C-TERMINAL DOMAIN-CONTAINING PROTEIN"/>
    <property type="match status" value="1"/>
</dbReference>
<dbReference type="STRING" id="1331196.A0A1B9IIK5"/>
<dbReference type="InterPro" id="IPR013328">
    <property type="entry name" value="6PGD_dom2"/>
</dbReference>
<protein>
    <recommendedName>
        <fullName evidence="5">2-dehydropantoate 2-reductase</fullName>
    </recommendedName>
</protein>